<evidence type="ECO:0000313" key="1">
    <source>
        <dbReference type="EMBL" id="EGU66904.1"/>
    </source>
</evidence>
<protein>
    <submittedName>
        <fullName evidence="1">Conserved domain protein</fullName>
    </submittedName>
</protein>
<proteinExistence type="predicted"/>
<gene>
    <name evidence="1" type="ORF">HMPREF9960_1342</name>
</gene>
<accession>A0AAV3EDL5</accession>
<comment type="caution">
    <text evidence="1">The sequence shown here is derived from an EMBL/GenBank/DDBJ whole genome shotgun (WGS) entry which is preliminary data.</text>
</comment>
<dbReference type="EMBL" id="AFUE01000008">
    <property type="protein sequence ID" value="EGU66904.1"/>
    <property type="molecule type" value="Genomic_DNA"/>
</dbReference>
<dbReference type="Proteomes" id="UP000004274">
    <property type="component" value="Unassembled WGS sequence"/>
</dbReference>
<reference evidence="1 2" key="1">
    <citation type="submission" date="2011-05" db="EMBL/GenBank/DDBJ databases">
        <authorList>
            <person name="Durkin A.S."/>
            <person name="McCorrison J."/>
            <person name="Torralba M."/>
            <person name="Gillis M."/>
            <person name="Methe B."/>
            <person name="Sutton G."/>
            <person name="Nelson K.E."/>
        </authorList>
    </citation>
    <scope>NUCLEOTIDE SEQUENCE [LARGE SCALE GENOMIC DNA]</scope>
    <source>
        <strain evidence="1 2">ATCC 51100</strain>
    </source>
</reference>
<sequence length="59" mass="6974">MEIFQLLFYARKIFVNDLSFFLIEVNGLFSIKDLEVYLIFFKHFALSIRKLSANANLLV</sequence>
<organism evidence="1 2">
    <name type="scientific">Streptococcus cristatus ATCC 51100</name>
    <dbReference type="NCBI Taxonomy" id="889201"/>
    <lineage>
        <taxon>Bacteria</taxon>
        <taxon>Bacillati</taxon>
        <taxon>Bacillota</taxon>
        <taxon>Bacilli</taxon>
        <taxon>Lactobacillales</taxon>
        <taxon>Streptococcaceae</taxon>
        <taxon>Streptococcus</taxon>
    </lineage>
</organism>
<name>A0AAV3EDL5_STRCR</name>
<dbReference type="AlphaFoldDB" id="A0AAV3EDL5"/>
<evidence type="ECO:0000313" key="2">
    <source>
        <dbReference type="Proteomes" id="UP000004274"/>
    </source>
</evidence>